<protein>
    <recommendedName>
        <fullName evidence="3">Apea-like HEPN domain-containing protein</fullName>
    </recommendedName>
</protein>
<evidence type="ECO:0000313" key="2">
    <source>
        <dbReference type="Proteomes" id="UP001237292"/>
    </source>
</evidence>
<proteinExistence type="predicted"/>
<evidence type="ECO:0000313" key="1">
    <source>
        <dbReference type="EMBL" id="WMN15371.1"/>
    </source>
</evidence>
<dbReference type="Proteomes" id="UP001237292">
    <property type="component" value="Chromosome"/>
</dbReference>
<sequence length="333" mass="38257">MPVDNSIKVSDIPYFDMSQAGNKFFGSLIFFDEGKWRSWWHVGGGNLQETGTIPAEGCYYGTARELSTDLHLEFLDFVLQRASFSDLKKPIAGIQDDLFNLSASLAKVAHIHKTRSAIGLGAGRMVITEIEYVFSVCRSMIDLFQEVVAKLWEKIRFKDEYAFQKKKLKTSFREMVWYQGRLSTQEELESRFGLPSVWAKFYLRHVDFFQKIRTFRDNIVHNGSQVQTVFEGDHDYLLNVHDSPFVGMGIWYAQERVSEDFVPLMPALAMVAYRTILICNDFAEMLTKTLEPNKPLVPGMSLFMRGFFNEHFATVLDDAQKRYLVGVEQGIKG</sequence>
<name>A0ABY9NA65_9PSED</name>
<accession>A0ABY9NA65</accession>
<reference evidence="1 2" key="1">
    <citation type="journal article" date="2023" name="Access Microbiol">
        <title>The genome of a steinernematid-associated Pseudomonas piscis bacterium encodes the biosynthesis of insect toxins.</title>
        <authorList>
            <person name="Awori R.M."/>
            <person name="Hendre P."/>
            <person name="Amugune N.O."/>
        </authorList>
    </citation>
    <scope>NUCLEOTIDE SEQUENCE [LARGE SCALE GENOMIC DNA]</scope>
    <source>
        <strain evidence="1 2">75</strain>
    </source>
</reference>
<evidence type="ECO:0008006" key="3">
    <source>
        <dbReference type="Google" id="ProtNLM"/>
    </source>
</evidence>
<gene>
    <name evidence="1" type="ORF">QL104_18580</name>
</gene>
<dbReference type="EMBL" id="CP133164">
    <property type="protein sequence ID" value="WMN15371.1"/>
    <property type="molecule type" value="Genomic_DNA"/>
</dbReference>
<dbReference type="RefSeq" id="WP_282877746.1">
    <property type="nucleotide sequence ID" value="NZ_CP133164.1"/>
</dbReference>
<organism evidence="1 2">
    <name type="scientific">Pseudomonas piscis</name>
    <dbReference type="NCBI Taxonomy" id="2614538"/>
    <lineage>
        <taxon>Bacteria</taxon>
        <taxon>Pseudomonadati</taxon>
        <taxon>Pseudomonadota</taxon>
        <taxon>Gammaproteobacteria</taxon>
        <taxon>Pseudomonadales</taxon>
        <taxon>Pseudomonadaceae</taxon>
        <taxon>Pseudomonas</taxon>
    </lineage>
</organism>
<keyword evidence="2" id="KW-1185">Reference proteome</keyword>